<evidence type="ECO:0000313" key="2">
    <source>
        <dbReference type="Proteomes" id="UP000789525"/>
    </source>
</evidence>
<accession>A0ACA9P285</accession>
<proteinExistence type="predicted"/>
<keyword evidence="2" id="KW-1185">Reference proteome</keyword>
<gene>
    <name evidence="1" type="ORF">ACOLOM_LOCUS9685</name>
</gene>
<name>A0ACA9P285_9GLOM</name>
<reference evidence="1" key="1">
    <citation type="submission" date="2021-06" db="EMBL/GenBank/DDBJ databases">
        <authorList>
            <person name="Kallberg Y."/>
            <person name="Tangrot J."/>
            <person name="Rosling A."/>
        </authorList>
    </citation>
    <scope>NUCLEOTIDE SEQUENCE</scope>
    <source>
        <strain evidence="1">CL356</strain>
    </source>
</reference>
<organism evidence="1 2">
    <name type="scientific">Acaulospora colombiana</name>
    <dbReference type="NCBI Taxonomy" id="27376"/>
    <lineage>
        <taxon>Eukaryota</taxon>
        <taxon>Fungi</taxon>
        <taxon>Fungi incertae sedis</taxon>
        <taxon>Mucoromycota</taxon>
        <taxon>Glomeromycotina</taxon>
        <taxon>Glomeromycetes</taxon>
        <taxon>Diversisporales</taxon>
        <taxon>Acaulosporaceae</taxon>
        <taxon>Acaulospora</taxon>
    </lineage>
</organism>
<dbReference type="EMBL" id="CAJVPT010028777">
    <property type="protein sequence ID" value="CAG8687805.1"/>
    <property type="molecule type" value="Genomic_DNA"/>
</dbReference>
<dbReference type="Proteomes" id="UP000789525">
    <property type="component" value="Unassembled WGS sequence"/>
</dbReference>
<comment type="caution">
    <text evidence="1">The sequence shown here is derived from an EMBL/GenBank/DDBJ whole genome shotgun (WGS) entry which is preliminary data.</text>
</comment>
<protein>
    <submittedName>
        <fullName evidence="1">6680_t:CDS:1</fullName>
    </submittedName>
</protein>
<feature type="non-terminal residue" evidence="1">
    <location>
        <position position="45"/>
    </location>
</feature>
<evidence type="ECO:0000313" key="1">
    <source>
        <dbReference type="EMBL" id="CAG8687805.1"/>
    </source>
</evidence>
<sequence>MSLSLSERIPVEIWEKILYHATRSPLLPFTEDGELTPDLVDNLLL</sequence>